<evidence type="ECO:0000313" key="4">
    <source>
        <dbReference type="EMBL" id="MBP1889369.1"/>
    </source>
</evidence>
<feature type="compositionally biased region" description="Polar residues" evidence="1">
    <location>
        <begin position="58"/>
        <end position="67"/>
    </location>
</feature>
<evidence type="ECO:0000256" key="2">
    <source>
        <dbReference type="SAM" id="Phobius"/>
    </source>
</evidence>
<evidence type="ECO:0000313" key="5">
    <source>
        <dbReference type="Proteomes" id="UP000783390"/>
    </source>
</evidence>
<dbReference type="RefSeq" id="WP_234925772.1">
    <property type="nucleotide sequence ID" value="NZ_JAGGJZ010000002.1"/>
</dbReference>
<dbReference type="CDD" id="cd10944">
    <property type="entry name" value="CE4_SmPgdA_like"/>
    <property type="match status" value="1"/>
</dbReference>
<dbReference type="SUPFAM" id="SSF88713">
    <property type="entry name" value="Glycoside hydrolase/deacetylase"/>
    <property type="match status" value="1"/>
</dbReference>
<name>A0ABS4EZD9_9CLOT</name>
<dbReference type="EMBL" id="JAGGJZ010000002">
    <property type="protein sequence ID" value="MBP1889369.1"/>
    <property type="molecule type" value="Genomic_DNA"/>
</dbReference>
<feature type="transmembrane region" description="Helical" evidence="2">
    <location>
        <begin position="20"/>
        <end position="41"/>
    </location>
</feature>
<dbReference type="Gene3D" id="3.20.20.370">
    <property type="entry name" value="Glycoside hydrolase/deacetylase"/>
    <property type="match status" value="1"/>
</dbReference>
<feature type="region of interest" description="Disordered" evidence="1">
    <location>
        <begin position="324"/>
        <end position="349"/>
    </location>
</feature>
<organism evidence="4 5">
    <name type="scientific">Clostridium moniliforme</name>
    <dbReference type="NCBI Taxonomy" id="39489"/>
    <lineage>
        <taxon>Bacteria</taxon>
        <taxon>Bacillati</taxon>
        <taxon>Bacillota</taxon>
        <taxon>Clostridia</taxon>
        <taxon>Eubacteriales</taxon>
        <taxon>Clostridiaceae</taxon>
        <taxon>Clostridium</taxon>
    </lineage>
</organism>
<keyword evidence="2" id="KW-1133">Transmembrane helix</keyword>
<sequence>MEMNRKNGRRFKKRKARKRAMITGIIIVALLASGVGIYAYAHHQSSDNKAVTEESSKQKSGASTNNVAEEAPKPTDIMKDQNIINSANSYAVPANDVLKMMKSKKPINNEKEVFLTFDDGPSENTSNILKILKEENVHATFFVLGSQLKNNPENQKLLKDEIDSGNAIANHTFSHDYHKLYPGNSVNVKVFMNEINENNEQMKNILGPNFNARVLRMPGGYMSRVYYHDPHLKQLNEALRKEGIMSIDWDAETGDAESNTYSVDHLVSRARFYMEREDHIVLLMHDAAAKKSTVKALPQIIKMFKDKGYKFKVIKNAPMSYFEQSNNNTENSNKTSNNNQTGNSTSSNK</sequence>
<feature type="region of interest" description="Disordered" evidence="1">
    <location>
        <begin position="49"/>
        <end position="77"/>
    </location>
</feature>
<accession>A0ABS4EZD9</accession>
<proteinExistence type="predicted"/>
<dbReference type="InterPro" id="IPR011330">
    <property type="entry name" value="Glyco_hydro/deAcase_b/a-brl"/>
</dbReference>
<dbReference type="Proteomes" id="UP000783390">
    <property type="component" value="Unassembled WGS sequence"/>
</dbReference>
<gene>
    <name evidence="4" type="ORF">J2Z53_000950</name>
</gene>
<dbReference type="Pfam" id="PF01522">
    <property type="entry name" value="Polysacc_deac_1"/>
    <property type="match status" value="1"/>
</dbReference>
<keyword evidence="2" id="KW-0472">Membrane</keyword>
<evidence type="ECO:0000259" key="3">
    <source>
        <dbReference type="PROSITE" id="PS51677"/>
    </source>
</evidence>
<keyword evidence="5" id="KW-1185">Reference proteome</keyword>
<comment type="caution">
    <text evidence="4">The sequence shown here is derived from an EMBL/GenBank/DDBJ whole genome shotgun (WGS) entry which is preliminary data.</text>
</comment>
<protein>
    <submittedName>
        <fullName evidence="4">Peptidoglycan/xylan/chitin deacetylase (PgdA/CDA1 family)</fullName>
    </submittedName>
</protein>
<evidence type="ECO:0000256" key="1">
    <source>
        <dbReference type="SAM" id="MobiDB-lite"/>
    </source>
</evidence>
<feature type="compositionally biased region" description="Low complexity" evidence="1">
    <location>
        <begin position="325"/>
        <end position="349"/>
    </location>
</feature>
<feature type="domain" description="NodB homology" evidence="3">
    <location>
        <begin position="111"/>
        <end position="312"/>
    </location>
</feature>
<dbReference type="InterPro" id="IPR002509">
    <property type="entry name" value="NODB_dom"/>
</dbReference>
<keyword evidence="2" id="KW-0812">Transmembrane</keyword>
<reference evidence="4 5" key="1">
    <citation type="submission" date="2021-03" db="EMBL/GenBank/DDBJ databases">
        <title>Genomic Encyclopedia of Type Strains, Phase IV (KMG-IV): sequencing the most valuable type-strain genomes for metagenomic binning, comparative biology and taxonomic classification.</title>
        <authorList>
            <person name="Goeker M."/>
        </authorList>
    </citation>
    <scope>NUCLEOTIDE SEQUENCE [LARGE SCALE GENOMIC DNA]</scope>
    <source>
        <strain evidence="4 5">DSM 3984</strain>
    </source>
</reference>
<dbReference type="PANTHER" id="PTHR10587">
    <property type="entry name" value="GLYCOSYL TRANSFERASE-RELATED"/>
    <property type="match status" value="1"/>
</dbReference>
<dbReference type="PROSITE" id="PS51677">
    <property type="entry name" value="NODB"/>
    <property type="match status" value="1"/>
</dbReference>
<dbReference type="InterPro" id="IPR050248">
    <property type="entry name" value="Polysacc_deacetylase_ArnD"/>
</dbReference>